<gene>
    <name evidence="2" type="ORF">Ciccas_013678</name>
</gene>
<keyword evidence="3" id="KW-1185">Reference proteome</keyword>
<dbReference type="EMBL" id="JBJKFK010006473">
    <property type="protein sequence ID" value="KAL3307798.1"/>
    <property type="molecule type" value="Genomic_DNA"/>
</dbReference>
<comment type="caution">
    <text evidence="2">The sequence shown here is derived from an EMBL/GenBank/DDBJ whole genome shotgun (WGS) entry which is preliminary data.</text>
</comment>
<feature type="region of interest" description="Disordered" evidence="1">
    <location>
        <begin position="199"/>
        <end position="230"/>
    </location>
</feature>
<accession>A0ABD2PL74</accession>
<name>A0ABD2PL74_9PLAT</name>
<organism evidence="2 3">
    <name type="scientific">Cichlidogyrus casuarinus</name>
    <dbReference type="NCBI Taxonomy" id="1844966"/>
    <lineage>
        <taxon>Eukaryota</taxon>
        <taxon>Metazoa</taxon>
        <taxon>Spiralia</taxon>
        <taxon>Lophotrochozoa</taxon>
        <taxon>Platyhelminthes</taxon>
        <taxon>Monogenea</taxon>
        <taxon>Monopisthocotylea</taxon>
        <taxon>Dactylogyridea</taxon>
        <taxon>Ancyrocephalidae</taxon>
        <taxon>Cichlidogyrus</taxon>
    </lineage>
</organism>
<dbReference type="AlphaFoldDB" id="A0ABD2PL74"/>
<feature type="compositionally biased region" description="Polar residues" evidence="1">
    <location>
        <begin position="207"/>
        <end position="230"/>
    </location>
</feature>
<evidence type="ECO:0000313" key="3">
    <source>
        <dbReference type="Proteomes" id="UP001626550"/>
    </source>
</evidence>
<reference evidence="2 3" key="1">
    <citation type="submission" date="2024-11" db="EMBL/GenBank/DDBJ databases">
        <title>Adaptive evolution of stress response genes in parasites aligns with host niche diversity.</title>
        <authorList>
            <person name="Hahn C."/>
            <person name="Resl P."/>
        </authorList>
    </citation>
    <scope>NUCLEOTIDE SEQUENCE [LARGE SCALE GENOMIC DNA]</scope>
    <source>
        <strain evidence="2">EGGRZ-B1_66</strain>
        <tissue evidence="2">Body</tissue>
    </source>
</reference>
<proteinExistence type="predicted"/>
<dbReference type="Proteomes" id="UP001626550">
    <property type="component" value="Unassembled WGS sequence"/>
</dbReference>
<feature type="region of interest" description="Disordered" evidence="1">
    <location>
        <begin position="167"/>
        <end position="187"/>
    </location>
</feature>
<evidence type="ECO:0000256" key="1">
    <source>
        <dbReference type="SAM" id="MobiDB-lite"/>
    </source>
</evidence>
<protein>
    <submittedName>
        <fullName evidence="2">Uncharacterized protein</fullName>
    </submittedName>
</protein>
<sequence length="230" mass="24922">MGTLYRRDEGSGELMLEGVDGQGSDGMVYQRLNNFNMLANRVPTSEGYYPIVFDAMKNGPLLVPNGPANRTVLTPQFSPKFATITATQKAQLLTLSQGATGRPLLSATEFGLKQGNQSGYLSVSRPGSIHKNRLNNEANGGYQTINQNLLVRACSRQGVGIVRAAKNDGSSYSEQDEEDGSLSSVKSPAGSCYYTQESMAEQHHQQVDAQNSHGSPNSQQITNYFQTSFV</sequence>
<evidence type="ECO:0000313" key="2">
    <source>
        <dbReference type="EMBL" id="KAL3307798.1"/>
    </source>
</evidence>